<dbReference type="EMBL" id="LSRX01000010">
    <property type="protein sequence ID" value="OLQ14827.1"/>
    <property type="molecule type" value="Genomic_DNA"/>
</dbReference>
<evidence type="ECO:0000259" key="2">
    <source>
        <dbReference type="SMART" id="SM00513"/>
    </source>
</evidence>
<accession>A0A1Q9F5A1</accession>
<dbReference type="Proteomes" id="UP000186817">
    <property type="component" value="Unassembled WGS sequence"/>
</dbReference>
<organism evidence="3 4">
    <name type="scientific">Symbiodinium microadriaticum</name>
    <name type="common">Dinoflagellate</name>
    <name type="synonym">Zooxanthella microadriatica</name>
    <dbReference type="NCBI Taxonomy" id="2951"/>
    <lineage>
        <taxon>Eukaryota</taxon>
        <taxon>Sar</taxon>
        <taxon>Alveolata</taxon>
        <taxon>Dinophyceae</taxon>
        <taxon>Suessiales</taxon>
        <taxon>Symbiodiniaceae</taxon>
        <taxon>Symbiodinium</taxon>
    </lineage>
</organism>
<sequence length="347" mass="36918">MLRPIPVPGPGHCASMVDAEEMQDLVQITAMTELLLRLRSSEPTVREQMLQEESEKGLKAICAGLGLKRISGSQEELLERIEEALLEEDAFYQSDSPVLRIIEVMGGLSDASRAAGFLADKYRAVDLKGFCKALWLPVSGTKAQMAERIAAKASELSKVLRAKRAVTPVDEHGIPITPVIPSAPVITSATLVTPFFDDVPDVDEVIHEICRPPTSSTSTTTLVQSHSTASSTCASLPTNFVTLPGDEEELMSLLAAPASGDDRLPDGLAQLPGGDRPVTQPVNPPAGMVTGEDTPDWGVRGAELGAEDSTGAPRPGGDIFEPTDAEASVRPYVTPVLATLVDPYKEL</sequence>
<evidence type="ECO:0000313" key="3">
    <source>
        <dbReference type="EMBL" id="OLQ14827.1"/>
    </source>
</evidence>
<name>A0A1Q9F5A1_SYMMI</name>
<keyword evidence="4" id="KW-1185">Reference proteome</keyword>
<proteinExistence type="predicted"/>
<feature type="domain" description="SAP" evidence="2">
    <location>
        <begin position="119"/>
        <end position="153"/>
    </location>
</feature>
<feature type="domain" description="SAP" evidence="2">
    <location>
        <begin position="50"/>
        <end position="85"/>
    </location>
</feature>
<comment type="caution">
    <text evidence="3">The sequence shown here is derived from an EMBL/GenBank/DDBJ whole genome shotgun (WGS) entry which is preliminary data.</text>
</comment>
<gene>
    <name evidence="3" type="ORF">AK812_SmicGene1007</name>
</gene>
<protein>
    <recommendedName>
        <fullName evidence="2">SAP domain-containing protein</fullName>
    </recommendedName>
</protein>
<dbReference type="InterPro" id="IPR003034">
    <property type="entry name" value="SAP_dom"/>
</dbReference>
<dbReference type="OrthoDB" id="10325729at2759"/>
<dbReference type="AlphaFoldDB" id="A0A1Q9F5A1"/>
<dbReference type="SMART" id="SM00513">
    <property type="entry name" value="SAP"/>
    <property type="match status" value="2"/>
</dbReference>
<evidence type="ECO:0000256" key="1">
    <source>
        <dbReference type="SAM" id="MobiDB-lite"/>
    </source>
</evidence>
<evidence type="ECO:0000313" key="4">
    <source>
        <dbReference type="Proteomes" id="UP000186817"/>
    </source>
</evidence>
<feature type="region of interest" description="Disordered" evidence="1">
    <location>
        <begin position="258"/>
        <end position="326"/>
    </location>
</feature>
<reference evidence="3 4" key="1">
    <citation type="submission" date="2016-02" db="EMBL/GenBank/DDBJ databases">
        <title>Genome analysis of coral dinoflagellate symbionts highlights evolutionary adaptations to a symbiotic lifestyle.</title>
        <authorList>
            <person name="Aranda M."/>
            <person name="Li Y."/>
            <person name="Liew Y.J."/>
            <person name="Baumgarten S."/>
            <person name="Simakov O."/>
            <person name="Wilson M."/>
            <person name="Piel J."/>
            <person name="Ashoor H."/>
            <person name="Bougouffa S."/>
            <person name="Bajic V.B."/>
            <person name="Ryu T."/>
            <person name="Ravasi T."/>
            <person name="Bayer T."/>
            <person name="Micklem G."/>
            <person name="Kim H."/>
            <person name="Bhak J."/>
            <person name="Lajeunesse T.C."/>
            <person name="Voolstra C.R."/>
        </authorList>
    </citation>
    <scope>NUCLEOTIDE SEQUENCE [LARGE SCALE GENOMIC DNA]</scope>
    <source>
        <strain evidence="3 4">CCMP2467</strain>
    </source>
</reference>